<dbReference type="Proteomes" id="UP000440694">
    <property type="component" value="Unassembled WGS sequence"/>
</dbReference>
<proteinExistence type="predicted"/>
<feature type="transmembrane region" description="Helical" evidence="1">
    <location>
        <begin position="41"/>
        <end position="63"/>
    </location>
</feature>
<evidence type="ECO:0000313" key="2">
    <source>
        <dbReference type="EMBL" id="MTD93092.1"/>
    </source>
</evidence>
<sequence>MIEWFKEYDAVIKVAATALVLLLAAWAANREKPKVSAGWTYLHYTMLVKVIAGLFLPFMIAAILYNGSKLFEESWWVPPVIFLTTAGAAWLFYDSFFRTIRWNSEALEVRGLFSKGWRVAWEEVRSVSLVSEALFITDVENVSRKLNLHYRVGARDLIQWLSSRPQRGNPP</sequence>
<evidence type="ECO:0000313" key="3">
    <source>
        <dbReference type="Proteomes" id="UP000440694"/>
    </source>
</evidence>
<keyword evidence="3" id="KW-1185">Reference proteome</keyword>
<accession>A0A6I3KHE7</accession>
<feature type="transmembrane region" description="Helical" evidence="1">
    <location>
        <begin position="12"/>
        <end position="29"/>
    </location>
</feature>
<name>A0A6I3KHE7_9HYPH</name>
<protein>
    <submittedName>
        <fullName evidence="2">Uncharacterized protein</fullName>
    </submittedName>
</protein>
<evidence type="ECO:0000256" key="1">
    <source>
        <dbReference type="SAM" id="Phobius"/>
    </source>
</evidence>
<keyword evidence="1" id="KW-0812">Transmembrane</keyword>
<gene>
    <name evidence="2" type="ORF">GIW81_01945</name>
</gene>
<dbReference type="AlphaFoldDB" id="A0A6I3KHE7"/>
<dbReference type="EMBL" id="WMBQ01000001">
    <property type="protein sequence ID" value="MTD93092.1"/>
    <property type="molecule type" value="Genomic_DNA"/>
</dbReference>
<dbReference type="RefSeq" id="WP_154737664.1">
    <property type="nucleotide sequence ID" value="NZ_WMBQ01000001.1"/>
</dbReference>
<keyword evidence="1" id="KW-0472">Membrane</keyword>
<feature type="transmembrane region" description="Helical" evidence="1">
    <location>
        <begin position="75"/>
        <end position="93"/>
    </location>
</feature>
<keyword evidence="1" id="KW-1133">Transmembrane helix</keyword>
<reference evidence="2 3" key="1">
    <citation type="submission" date="2019-11" db="EMBL/GenBank/DDBJ databases">
        <title>Identification of a novel strain.</title>
        <authorList>
            <person name="Xu Q."/>
            <person name="Wang G."/>
        </authorList>
    </citation>
    <scope>NUCLEOTIDE SEQUENCE [LARGE SCALE GENOMIC DNA]</scope>
    <source>
        <strain evidence="3">xq</strain>
    </source>
</reference>
<organism evidence="2 3">
    <name type="scientific">Hyphomicrobium album</name>
    <dbReference type="NCBI Taxonomy" id="2665159"/>
    <lineage>
        <taxon>Bacteria</taxon>
        <taxon>Pseudomonadati</taxon>
        <taxon>Pseudomonadota</taxon>
        <taxon>Alphaproteobacteria</taxon>
        <taxon>Hyphomicrobiales</taxon>
        <taxon>Hyphomicrobiaceae</taxon>
        <taxon>Hyphomicrobium</taxon>
    </lineage>
</organism>
<comment type="caution">
    <text evidence="2">The sequence shown here is derived from an EMBL/GenBank/DDBJ whole genome shotgun (WGS) entry which is preliminary data.</text>
</comment>